<evidence type="ECO:0000256" key="4">
    <source>
        <dbReference type="ARBA" id="ARBA00022777"/>
    </source>
</evidence>
<feature type="compositionally biased region" description="Polar residues" evidence="6">
    <location>
        <begin position="37"/>
        <end position="50"/>
    </location>
</feature>
<name>A0AAN7ARC6_9PEZI</name>
<gene>
    <name evidence="8" type="ORF">QBC40DRAFT_187227</name>
</gene>
<organism evidence="8 9">
    <name type="scientific">Triangularia verruculosa</name>
    <dbReference type="NCBI Taxonomy" id="2587418"/>
    <lineage>
        <taxon>Eukaryota</taxon>
        <taxon>Fungi</taxon>
        <taxon>Dikarya</taxon>
        <taxon>Ascomycota</taxon>
        <taxon>Pezizomycotina</taxon>
        <taxon>Sordariomycetes</taxon>
        <taxon>Sordariomycetidae</taxon>
        <taxon>Sordariales</taxon>
        <taxon>Podosporaceae</taxon>
        <taxon>Triangularia</taxon>
    </lineage>
</organism>
<dbReference type="CDD" id="cd17509">
    <property type="entry name" value="Alpha_kinase"/>
    <property type="match status" value="1"/>
</dbReference>
<evidence type="ECO:0000256" key="5">
    <source>
        <dbReference type="ARBA" id="ARBA00022840"/>
    </source>
</evidence>
<dbReference type="Proteomes" id="UP001303160">
    <property type="component" value="Unassembled WGS sequence"/>
</dbReference>
<keyword evidence="2" id="KW-0808">Transferase</keyword>
<evidence type="ECO:0000256" key="2">
    <source>
        <dbReference type="ARBA" id="ARBA00022679"/>
    </source>
</evidence>
<evidence type="ECO:0000256" key="6">
    <source>
        <dbReference type="SAM" id="MobiDB-lite"/>
    </source>
</evidence>
<dbReference type="Pfam" id="PF02816">
    <property type="entry name" value="Alpha_kinase"/>
    <property type="match status" value="1"/>
</dbReference>
<dbReference type="PANTHER" id="PTHR45992:SF11">
    <property type="entry name" value="ALPHA-TYPE PROTEIN KINASE DOMAIN-CONTAINING PROTEIN"/>
    <property type="match status" value="1"/>
</dbReference>
<dbReference type="InterPro" id="IPR004166">
    <property type="entry name" value="a-kinase_dom"/>
</dbReference>
<evidence type="ECO:0000259" key="7">
    <source>
        <dbReference type="PROSITE" id="PS51158"/>
    </source>
</evidence>
<dbReference type="PROSITE" id="PS51158">
    <property type="entry name" value="ALPHA_KINASE"/>
    <property type="match status" value="1"/>
</dbReference>
<dbReference type="InterPro" id="IPR051852">
    <property type="entry name" value="Alpha-type_PK"/>
</dbReference>
<sequence>MGNSSSKSHKEGKSSPTTHGPFTESHLVEKEPATEKQAAQSDSGRYNYSNRGALKPSQLNNPFAQGAFRMVAKARYTVGERKGQPCATKWFKTGAVYSSDFWELDIKAVHKALEIINLFNDSKMVNVAVKLNMPTVWRFGSTWGQQWRDQRVLVEPFIEGYQKFNSNTGWTDESKPWSKVMQALSHFSYHITGGEYLICDLQGGAYLQEAVLTDPVILSQTREFGVTDLGPDGISTFFSQHVCNKFCRKDWIAPANPVRYFDPVSGTSMRNHRTTVATMYSHPPPPYAP</sequence>
<reference evidence="8" key="2">
    <citation type="submission" date="2023-05" db="EMBL/GenBank/DDBJ databases">
        <authorList>
            <consortium name="Lawrence Berkeley National Laboratory"/>
            <person name="Steindorff A."/>
            <person name="Hensen N."/>
            <person name="Bonometti L."/>
            <person name="Westerberg I."/>
            <person name="Brannstrom I.O."/>
            <person name="Guillou S."/>
            <person name="Cros-Aarteil S."/>
            <person name="Calhoun S."/>
            <person name="Haridas S."/>
            <person name="Kuo A."/>
            <person name="Mondo S."/>
            <person name="Pangilinan J."/>
            <person name="Riley R."/>
            <person name="Labutti K."/>
            <person name="Andreopoulos B."/>
            <person name="Lipzen A."/>
            <person name="Chen C."/>
            <person name="Yanf M."/>
            <person name="Daum C."/>
            <person name="Ng V."/>
            <person name="Clum A."/>
            <person name="Ohm R."/>
            <person name="Martin F."/>
            <person name="Silar P."/>
            <person name="Natvig D."/>
            <person name="Lalanne C."/>
            <person name="Gautier V."/>
            <person name="Ament-Velasquez S.L."/>
            <person name="Kruys A."/>
            <person name="Hutchinson M.I."/>
            <person name="Powell A.J."/>
            <person name="Barry K."/>
            <person name="Miller A.N."/>
            <person name="Grigoriev I.V."/>
            <person name="Debuchy R."/>
            <person name="Gladieux P."/>
            <person name="Thoren M.H."/>
            <person name="Johannesson H."/>
        </authorList>
    </citation>
    <scope>NUCLEOTIDE SEQUENCE</scope>
    <source>
        <strain evidence="8">CBS 315.58</strain>
    </source>
</reference>
<keyword evidence="3" id="KW-0547">Nucleotide-binding</keyword>
<dbReference type="AlphaFoldDB" id="A0AAN7ARC6"/>
<evidence type="ECO:0000256" key="3">
    <source>
        <dbReference type="ARBA" id="ARBA00022741"/>
    </source>
</evidence>
<dbReference type="EMBL" id="MU864037">
    <property type="protein sequence ID" value="KAK4194845.1"/>
    <property type="molecule type" value="Genomic_DNA"/>
</dbReference>
<dbReference type="SMART" id="SM00811">
    <property type="entry name" value="Alpha_kinase"/>
    <property type="match status" value="1"/>
</dbReference>
<keyword evidence="5" id="KW-0067">ATP-binding</keyword>
<reference evidence="8" key="1">
    <citation type="journal article" date="2023" name="Mol. Phylogenet. Evol.">
        <title>Genome-scale phylogeny and comparative genomics of the fungal order Sordariales.</title>
        <authorList>
            <person name="Hensen N."/>
            <person name="Bonometti L."/>
            <person name="Westerberg I."/>
            <person name="Brannstrom I.O."/>
            <person name="Guillou S."/>
            <person name="Cros-Aarteil S."/>
            <person name="Calhoun S."/>
            <person name="Haridas S."/>
            <person name="Kuo A."/>
            <person name="Mondo S."/>
            <person name="Pangilinan J."/>
            <person name="Riley R."/>
            <person name="LaButti K."/>
            <person name="Andreopoulos B."/>
            <person name="Lipzen A."/>
            <person name="Chen C."/>
            <person name="Yan M."/>
            <person name="Daum C."/>
            <person name="Ng V."/>
            <person name="Clum A."/>
            <person name="Steindorff A."/>
            <person name="Ohm R.A."/>
            <person name="Martin F."/>
            <person name="Silar P."/>
            <person name="Natvig D.O."/>
            <person name="Lalanne C."/>
            <person name="Gautier V."/>
            <person name="Ament-Velasquez S.L."/>
            <person name="Kruys A."/>
            <person name="Hutchinson M.I."/>
            <person name="Powell A.J."/>
            <person name="Barry K."/>
            <person name="Miller A.N."/>
            <person name="Grigoriev I.V."/>
            <person name="Debuchy R."/>
            <person name="Gladieux P."/>
            <person name="Hiltunen Thoren M."/>
            <person name="Johannesson H."/>
        </authorList>
    </citation>
    <scope>NUCLEOTIDE SEQUENCE</scope>
    <source>
        <strain evidence="8">CBS 315.58</strain>
    </source>
</reference>
<feature type="region of interest" description="Disordered" evidence="6">
    <location>
        <begin position="1"/>
        <end position="60"/>
    </location>
</feature>
<evidence type="ECO:0000256" key="1">
    <source>
        <dbReference type="ARBA" id="ARBA00022527"/>
    </source>
</evidence>
<dbReference type="GO" id="GO:0004674">
    <property type="term" value="F:protein serine/threonine kinase activity"/>
    <property type="evidence" value="ECO:0007669"/>
    <property type="project" value="UniProtKB-KW"/>
</dbReference>
<dbReference type="GO" id="GO:0005524">
    <property type="term" value="F:ATP binding"/>
    <property type="evidence" value="ECO:0007669"/>
    <property type="project" value="UniProtKB-KW"/>
</dbReference>
<accession>A0AAN7ARC6</accession>
<keyword evidence="9" id="KW-1185">Reference proteome</keyword>
<dbReference type="SUPFAM" id="SSF56112">
    <property type="entry name" value="Protein kinase-like (PK-like)"/>
    <property type="match status" value="1"/>
</dbReference>
<comment type="caution">
    <text evidence="8">The sequence shown here is derived from an EMBL/GenBank/DDBJ whole genome shotgun (WGS) entry which is preliminary data.</text>
</comment>
<proteinExistence type="predicted"/>
<evidence type="ECO:0000313" key="8">
    <source>
        <dbReference type="EMBL" id="KAK4194845.1"/>
    </source>
</evidence>
<dbReference type="PANTHER" id="PTHR45992">
    <property type="entry name" value="EUKARYOTIC ELONGATION FACTOR 2 KINASE-RELATED"/>
    <property type="match status" value="1"/>
</dbReference>
<dbReference type="Gene3D" id="3.20.200.10">
    <property type="entry name" value="MHCK/EF2 kinase"/>
    <property type="match status" value="1"/>
</dbReference>
<evidence type="ECO:0000313" key="9">
    <source>
        <dbReference type="Proteomes" id="UP001303160"/>
    </source>
</evidence>
<protein>
    <submittedName>
        <fullName evidence="8">Kinase-like domain-containing protein</fullName>
    </submittedName>
</protein>
<feature type="domain" description="Alpha-type protein kinase" evidence="7">
    <location>
        <begin position="38"/>
        <end position="255"/>
    </location>
</feature>
<keyword evidence="4 8" id="KW-0418">Kinase</keyword>
<keyword evidence="1" id="KW-0723">Serine/threonine-protein kinase</keyword>
<dbReference type="InterPro" id="IPR011009">
    <property type="entry name" value="Kinase-like_dom_sf"/>
</dbReference>